<evidence type="ECO:0000313" key="4">
    <source>
        <dbReference type="EMBL" id="HBU97129.1"/>
    </source>
</evidence>
<feature type="active site" description="Nucleophile" evidence="1">
    <location>
        <position position="13"/>
    </location>
</feature>
<dbReference type="PANTHER" id="PTHR36450">
    <property type="entry name" value="THIOREDOXIN"/>
    <property type="match status" value="1"/>
</dbReference>
<evidence type="ECO:0000313" key="6">
    <source>
        <dbReference type="Proteomes" id="UP000264179"/>
    </source>
</evidence>
<dbReference type="EMBL" id="DPOP01000007">
    <property type="protein sequence ID" value="HCW65737.1"/>
    <property type="molecule type" value="Genomic_DNA"/>
</dbReference>
<dbReference type="InterPro" id="IPR036249">
    <property type="entry name" value="Thioredoxin-like_sf"/>
</dbReference>
<evidence type="ECO:0000256" key="2">
    <source>
        <dbReference type="PIRSR" id="PIRSR037031-51"/>
    </source>
</evidence>
<evidence type="ECO:0000256" key="1">
    <source>
        <dbReference type="PIRSR" id="PIRSR037031-50"/>
    </source>
</evidence>
<sequence length="76" mass="8301">MKLTIYGSGCAKCQTLAKNAEAAAQSLDLEYDLEKVTDTNSIIDARIMRTPALMADDKILVEGKVPTPDEIRLMLS</sequence>
<name>A0A358HPL6_9PROT</name>
<dbReference type="NCBIfam" id="TIGR00412">
    <property type="entry name" value="redox_disulf_2"/>
    <property type="match status" value="1"/>
</dbReference>
<gene>
    <name evidence="4" type="ORF">DEF21_04380</name>
    <name evidence="5" type="ORF">DHR80_00720</name>
</gene>
<reference evidence="6 7" key="1">
    <citation type="journal article" date="2018" name="Nat. Biotechnol.">
        <title>A standardized bacterial taxonomy based on genome phylogeny substantially revises the tree of life.</title>
        <authorList>
            <person name="Parks D.H."/>
            <person name="Chuvochina M."/>
            <person name="Waite D.W."/>
            <person name="Rinke C."/>
            <person name="Skarshewski A."/>
            <person name="Chaumeil P.A."/>
            <person name="Hugenholtz P."/>
        </authorList>
    </citation>
    <scope>NUCLEOTIDE SEQUENCE [LARGE SCALE GENOMIC DNA]</scope>
    <source>
        <strain evidence="4">UBA8707</strain>
        <strain evidence="5">UBA9881</strain>
    </source>
</reference>
<keyword evidence="2" id="KW-0676">Redox-active center</keyword>
<dbReference type="Gene3D" id="3.40.30.10">
    <property type="entry name" value="Glutaredoxin"/>
    <property type="match status" value="1"/>
</dbReference>
<feature type="active site" description="Nucleophile" evidence="1">
    <location>
        <position position="10"/>
    </location>
</feature>
<dbReference type="PIRSF" id="PIRSF037031">
    <property type="entry name" value="Redox_disulphide_2"/>
    <property type="match status" value="1"/>
</dbReference>
<organism evidence="4 7">
    <name type="scientific">Thalassospira lucentensis</name>
    <dbReference type="NCBI Taxonomy" id="168935"/>
    <lineage>
        <taxon>Bacteria</taxon>
        <taxon>Pseudomonadati</taxon>
        <taxon>Pseudomonadota</taxon>
        <taxon>Alphaproteobacteria</taxon>
        <taxon>Rhodospirillales</taxon>
        <taxon>Thalassospiraceae</taxon>
        <taxon>Thalassospira</taxon>
    </lineage>
</organism>
<feature type="domain" description="Thioredoxin-like fold" evidence="3">
    <location>
        <begin position="1"/>
        <end position="75"/>
    </location>
</feature>
<dbReference type="EMBL" id="DOOG01000037">
    <property type="protein sequence ID" value="HBU97129.1"/>
    <property type="molecule type" value="Genomic_DNA"/>
</dbReference>
<accession>A0A358HPL6</accession>
<comment type="caution">
    <text evidence="4">The sequence shown here is derived from an EMBL/GenBank/DDBJ whole genome shotgun (WGS) entry which is preliminary data.</text>
</comment>
<keyword evidence="2" id="KW-1015">Disulfide bond</keyword>
<evidence type="ECO:0000313" key="7">
    <source>
        <dbReference type="Proteomes" id="UP000264753"/>
    </source>
</evidence>
<evidence type="ECO:0000313" key="5">
    <source>
        <dbReference type="EMBL" id="HCW65737.1"/>
    </source>
</evidence>
<dbReference type="Proteomes" id="UP000264753">
    <property type="component" value="Unassembled WGS sequence"/>
</dbReference>
<dbReference type="Proteomes" id="UP000264179">
    <property type="component" value="Unassembled WGS sequence"/>
</dbReference>
<dbReference type="InterPro" id="IPR005243">
    <property type="entry name" value="THIRX-like_proc"/>
</dbReference>
<protein>
    <submittedName>
        <fullName evidence="4">Redox-active disulfide protein 2</fullName>
    </submittedName>
</protein>
<dbReference type="SUPFAM" id="SSF52833">
    <property type="entry name" value="Thioredoxin-like"/>
    <property type="match status" value="1"/>
</dbReference>
<dbReference type="InterPro" id="IPR012336">
    <property type="entry name" value="Thioredoxin-like_fold"/>
</dbReference>
<dbReference type="Pfam" id="PF13192">
    <property type="entry name" value="Thioredoxin_3"/>
    <property type="match status" value="1"/>
</dbReference>
<proteinExistence type="predicted"/>
<evidence type="ECO:0000259" key="3">
    <source>
        <dbReference type="Pfam" id="PF13192"/>
    </source>
</evidence>
<dbReference type="PANTHER" id="PTHR36450:SF1">
    <property type="entry name" value="THIOREDOXIN"/>
    <property type="match status" value="1"/>
</dbReference>
<dbReference type="AlphaFoldDB" id="A0A358HPL6"/>
<feature type="disulfide bond" description="Redox-active" evidence="2">
    <location>
        <begin position="10"/>
        <end position="13"/>
    </location>
</feature>
<dbReference type="RefSeq" id="WP_276651662.1">
    <property type="nucleotide sequence ID" value="NZ_DOOG01000037.1"/>
</dbReference>